<gene>
    <name evidence="1" type="ORF">Q31a_11770</name>
</gene>
<dbReference type="EMBL" id="CP036298">
    <property type="protein sequence ID" value="QDV22884.1"/>
    <property type="molecule type" value="Genomic_DNA"/>
</dbReference>
<evidence type="ECO:0000313" key="1">
    <source>
        <dbReference type="EMBL" id="QDV22884.1"/>
    </source>
</evidence>
<dbReference type="RefSeq" id="WP_145075131.1">
    <property type="nucleotide sequence ID" value="NZ_CP036298.1"/>
</dbReference>
<accession>A0A518G2R9</accession>
<sequence>MTIQLEPLSLDQVQAQITLLSVISADIQEHRDASLRARDAVLADPQIGHKRRERELHYLEAQQLTLAGVCQELGAVRRILQNHLASRHNSGEQSPVTFAEFERWCIDSLQSYRNASGEPASPEDTQYWLGVFRALFASFRKSLAPTS</sequence>
<dbReference type="KEGG" id="ahel:Q31a_11770"/>
<keyword evidence="2" id="KW-1185">Reference proteome</keyword>
<organism evidence="1 2">
    <name type="scientific">Aureliella helgolandensis</name>
    <dbReference type="NCBI Taxonomy" id="2527968"/>
    <lineage>
        <taxon>Bacteria</taxon>
        <taxon>Pseudomonadati</taxon>
        <taxon>Planctomycetota</taxon>
        <taxon>Planctomycetia</taxon>
        <taxon>Pirellulales</taxon>
        <taxon>Pirellulaceae</taxon>
        <taxon>Aureliella</taxon>
    </lineage>
</organism>
<reference evidence="1 2" key="1">
    <citation type="submission" date="2019-02" db="EMBL/GenBank/DDBJ databases">
        <title>Deep-cultivation of Planctomycetes and their phenomic and genomic characterization uncovers novel biology.</title>
        <authorList>
            <person name="Wiegand S."/>
            <person name="Jogler M."/>
            <person name="Boedeker C."/>
            <person name="Pinto D."/>
            <person name="Vollmers J."/>
            <person name="Rivas-Marin E."/>
            <person name="Kohn T."/>
            <person name="Peeters S.H."/>
            <person name="Heuer A."/>
            <person name="Rast P."/>
            <person name="Oberbeckmann S."/>
            <person name="Bunk B."/>
            <person name="Jeske O."/>
            <person name="Meyerdierks A."/>
            <person name="Storesund J.E."/>
            <person name="Kallscheuer N."/>
            <person name="Luecker S."/>
            <person name="Lage O.M."/>
            <person name="Pohl T."/>
            <person name="Merkel B.J."/>
            <person name="Hornburger P."/>
            <person name="Mueller R.-W."/>
            <person name="Bruemmer F."/>
            <person name="Labrenz M."/>
            <person name="Spormann A.M."/>
            <person name="Op den Camp H."/>
            <person name="Overmann J."/>
            <person name="Amann R."/>
            <person name="Jetten M.S.M."/>
            <person name="Mascher T."/>
            <person name="Medema M.H."/>
            <person name="Devos D.P."/>
            <person name="Kaster A.-K."/>
            <person name="Ovreas L."/>
            <person name="Rohde M."/>
            <person name="Galperin M.Y."/>
            <person name="Jogler C."/>
        </authorList>
    </citation>
    <scope>NUCLEOTIDE SEQUENCE [LARGE SCALE GENOMIC DNA]</scope>
    <source>
        <strain evidence="1 2">Q31a</strain>
    </source>
</reference>
<dbReference type="AlphaFoldDB" id="A0A518G2R9"/>
<dbReference type="Proteomes" id="UP000318017">
    <property type="component" value="Chromosome"/>
</dbReference>
<proteinExistence type="predicted"/>
<name>A0A518G2R9_9BACT</name>
<protein>
    <submittedName>
        <fullName evidence="1">Uncharacterized protein</fullName>
    </submittedName>
</protein>
<evidence type="ECO:0000313" key="2">
    <source>
        <dbReference type="Proteomes" id="UP000318017"/>
    </source>
</evidence>